<evidence type="ECO:0000313" key="2">
    <source>
        <dbReference type="EMBL" id="CAB4138488.1"/>
    </source>
</evidence>
<name>A0A6J5LVG6_9CAUD</name>
<gene>
    <name evidence="2" type="ORF">UFOVP331_67</name>
</gene>
<proteinExistence type="predicted"/>
<evidence type="ECO:0000256" key="1">
    <source>
        <dbReference type="SAM" id="MobiDB-lite"/>
    </source>
</evidence>
<reference evidence="2" key="1">
    <citation type="submission" date="2020-04" db="EMBL/GenBank/DDBJ databases">
        <authorList>
            <person name="Chiriac C."/>
            <person name="Salcher M."/>
            <person name="Ghai R."/>
            <person name="Kavagutti S V."/>
        </authorList>
    </citation>
    <scope>NUCLEOTIDE SEQUENCE</scope>
</reference>
<dbReference type="EMBL" id="LR796345">
    <property type="protein sequence ID" value="CAB4138488.1"/>
    <property type="molecule type" value="Genomic_DNA"/>
</dbReference>
<accession>A0A6J5LVG6</accession>
<protein>
    <submittedName>
        <fullName evidence="2">Uncharacterized protein</fullName>
    </submittedName>
</protein>
<sequence length="79" mass="9181">MKTIFKNGTYERVSNEVADYEVRMGKAKYASKIDWKKNTRSTVNVKSETVTEAEQKGEHTKSKKAMKAAKFKSKQRQYE</sequence>
<feature type="compositionally biased region" description="Basic residues" evidence="1">
    <location>
        <begin position="61"/>
        <end position="79"/>
    </location>
</feature>
<organism evidence="2">
    <name type="scientific">uncultured Caudovirales phage</name>
    <dbReference type="NCBI Taxonomy" id="2100421"/>
    <lineage>
        <taxon>Viruses</taxon>
        <taxon>Duplodnaviria</taxon>
        <taxon>Heunggongvirae</taxon>
        <taxon>Uroviricota</taxon>
        <taxon>Caudoviricetes</taxon>
        <taxon>Peduoviridae</taxon>
        <taxon>Maltschvirus</taxon>
        <taxon>Maltschvirus maltsch</taxon>
    </lineage>
</organism>
<feature type="region of interest" description="Disordered" evidence="1">
    <location>
        <begin position="46"/>
        <end position="79"/>
    </location>
</feature>